<evidence type="ECO:0000256" key="1">
    <source>
        <dbReference type="SAM" id="MobiDB-lite"/>
    </source>
</evidence>
<reference evidence="2 3" key="1">
    <citation type="submission" date="2020-04" db="EMBL/GenBank/DDBJ databases">
        <title>Perkinsus olseni comparative genomics.</title>
        <authorList>
            <person name="Bogema D.R."/>
        </authorList>
    </citation>
    <scope>NUCLEOTIDE SEQUENCE [LARGE SCALE GENOMIC DNA]</scope>
    <source>
        <strain evidence="2">00978-12</strain>
    </source>
</reference>
<evidence type="ECO:0000313" key="3">
    <source>
        <dbReference type="Proteomes" id="UP000541610"/>
    </source>
</evidence>
<feature type="region of interest" description="Disordered" evidence="1">
    <location>
        <begin position="1"/>
        <end position="22"/>
    </location>
</feature>
<feature type="compositionally biased region" description="Polar residues" evidence="1">
    <location>
        <begin position="11"/>
        <end position="20"/>
    </location>
</feature>
<proteinExistence type="predicted"/>
<gene>
    <name evidence="2" type="ORF">FOZ60_002970</name>
</gene>
<sequence length="168" mass="17647">MLEIPVKPSAASPSPGNLATPSARHLSSHFNTVVVQTVLEKDVAVVGEVVQMRIRMKLEPTVKEAIRVQVVVTPPAEWGAFLSGWSGSRAVTLLPGVEKELAGLALVGVKPGPVAMQHLVRASLVSQSSGKDLPVSEVDGGVAIDNFDATDLFVLPSGRGVPIERETV</sequence>
<evidence type="ECO:0000313" key="2">
    <source>
        <dbReference type="EMBL" id="KAF4688216.1"/>
    </source>
</evidence>
<dbReference type="Proteomes" id="UP000541610">
    <property type="component" value="Unassembled WGS sequence"/>
</dbReference>
<dbReference type="OrthoDB" id="10275709at2759"/>
<dbReference type="EMBL" id="JABANP010000158">
    <property type="protein sequence ID" value="KAF4688216.1"/>
    <property type="molecule type" value="Genomic_DNA"/>
</dbReference>
<accession>A0A7J6NXE5</accession>
<protein>
    <submittedName>
        <fullName evidence="2">Uncharacterized protein</fullName>
    </submittedName>
</protein>
<name>A0A7J6NXE5_PEROL</name>
<organism evidence="2 3">
    <name type="scientific">Perkinsus olseni</name>
    <name type="common">Perkinsus atlanticus</name>
    <dbReference type="NCBI Taxonomy" id="32597"/>
    <lineage>
        <taxon>Eukaryota</taxon>
        <taxon>Sar</taxon>
        <taxon>Alveolata</taxon>
        <taxon>Perkinsozoa</taxon>
        <taxon>Perkinsea</taxon>
        <taxon>Perkinsida</taxon>
        <taxon>Perkinsidae</taxon>
        <taxon>Perkinsus</taxon>
    </lineage>
</organism>
<comment type="caution">
    <text evidence="2">The sequence shown here is derived from an EMBL/GenBank/DDBJ whole genome shotgun (WGS) entry which is preliminary data.</text>
</comment>
<dbReference type="AlphaFoldDB" id="A0A7J6NXE5"/>